<comment type="similarity">
    <text evidence="1">Belongs to the pseudouridine synthase Pus10 family.</text>
</comment>
<keyword evidence="10" id="KW-1185">Reference proteome</keyword>
<evidence type="ECO:0000256" key="3">
    <source>
        <dbReference type="ARBA" id="ARBA00022694"/>
    </source>
</evidence>
<evidence type="ECO:0000256" key="7">
    <source>
        <dbReference type="ARBA" id="ARBA00083669"/>
    </source>
</evidence>
<dbReference type="SUPFAM" id="SSF55120">
    <property type="entry name" value="Pseudouridine synthase"/>
    <property type="match status" value="1"/>
</dbReference>
<dbReference type="AlphaFoldDB" id="A0AAJ6YWQ4"/>
<protein>
    <recommendedName>
        <fullName evidence="2">tRNA pseudouridine(55) synthase</fullName>
        <ecNumber evidence="2">5.4.99.25</ecNumber>
    </recommendedName>
    <alternativeName>
        <fullName evidence="7">tRNA pseudouridine 55 synthase</fullName>
    </alternativeName>
    <alternativeName>
        <fullName evidence="5">tRNA pseudouridylate synthase</fullName>
    </alternativeName>
    <alternativeName>
        <fullName evidence="6">tRNA-uridine isomerase</fullName>
    </alternativeName>
</protein>
<dbReference type="KEGG" id="csol:105368461"/>
<evidence type="ECO:0000256" key="2">
    <source>
        <dbReference type="ARBA" id="ARBA00012787"/>
    </source>
</evidence>
<dbReference type="Gene3D" id="3.30.70.2510">
    <property type="match status" value="1"/>
</dbReference>
<dbReference type="Pfam" id="PF21238">
    <property type="entry name" value="Pus10_C"/>
    <property type="match status" value="1"/>
</dbReference>
<dbReference type="FunFam" id="3.30.70.3190:FF:000001">
    <property type="entry name" value="tRNA pseudouridine synthase Pus10"/>
    <property type="match status" value="1"/>
</dbReference>
<proteinExistence type="inferred from homology"/>
<sequence>KEFSNGYKICENLAKVAGGSKKIKCFTEYDSSLDTDPCIICLGILQNSKLTTFVDKIVEEINTENYDCDTISLTLTIPTVIIIRERAVFIYLSKIDALNKNVCYNKAKVQNIKDVWKWYLSFYIQLLTKKSMESSNIVSPLTVDVFISYPQDQEECQELLNNYTKLLTKESFMKRKEEKYITKKNIETITNSITDEQFEQCFTIPPKKPGHFINIDKLVCKHSSIFIGGRYTKFSRRLCQTPWFVHGKWKMENSVQDLICKCILDFTKSKSTKFLSSGREDVDVRMLFHGRPFVIELIDPRITKINKDDLLYLKQKINENTKKIRMMSDLKIVAKKDLKQLKEGEYSKSKTYRALCICKKVVNSSCLLKKLRNIKNLKIIQNTPIRVLHRRALFPRERIIFELRARFAFFEEIKNYQKDVKYISDDYSFIILDFKAQAGTYVKEFVHGDFGRTVPNLCYLLDTEIDIIALDVTNISLEWP</sequence>
<organism evidence="10 11">
    <name type="scientific">Ceratosolen solmsi marchali</name>
    <dbReference type="NCBI Taxonomy" id="326594"/>
    <lineage>
        <taxon>Eukaryota</taxon>
        <taxon>Metazoa</taxon>
        <taxon>Ecdysozoa</taxon>
        <taxon>Arthropoda</taxon>
        <taxon>Hexapoda</taxon>
        <taxon>Insecta</taxon>
        <taxon>Pterygota</taxon>
        <taxon>Neoptera</taxon>
        <taxon>Endopterygota</taxon>
        <taxon>Hymenoptera</taxon>
        <taxon>Apocrita</taxon>
        <taxon>Proctotrupomorpha</taxon>
        <taxon>Chalcidoidea</taxon>
        <taxon>Agaonidae</taxon>
        <taxon>Agaoninae</taxon>
        <taxon>Ceratosolen</taxon>
    </lineage>
</organism>
<evidence type="ECO:0000259" key="9">
    <source>
        <dbReference type="Pfam" id="PF21238"/>
    </source>
</evidence>
<reference evidence="11" key="1">
    <citation type="submission" date="2025-08" db="UniProtKB">
        <authorList>
            <consortium name="RefSeq"/>
        </authorList>
    </citation>
    <scope>IDENTIFICATION</scope>
</reference>
<dbReference type="GO" id="GO:0003723">
    <property type="term" value="F:RNA binding"/>
    <property type="evidence" value="ECO:0007669"/>
    <property type="project" value="InterPro"/>
</dbReference>
<evidence type="ECO:0000313" key="10">
    <source>
        <dbReference type="Proteomes" id="UP000695007"/>
    </source>
</evidence>
<name>A0AAJ6YWQ4_9HYME</name>
<gene>
    <name evidence="11" type="primary">LOC105368461</name>
</gene>
<dbReference type="GO" id="GO:0160148">
    <property type="term" value="F:tRNA pseudouridine(55) synthase activity"/>
    <property type="evidence" value="ECO:0007669"/>
    <property type="project" value="UniProtKB-EC"/>
</dbReference>
<dbReference type="InterPro" id="IPR048741">
    <property type="entry name" value="Pus10-like_C"/>
</dbReference>
<evidence type="ECO:0000256" key="5">
    <source>
        <dbReference type="ARBA" id="ARBA00075270"/>
    </source>
</evidence>
<feature type="domain" description="Pus10 N-terminal eukaryotes" evidence="8">
    <location>
        <begin position="38"/>
        <end position="220"/>
    </location>
</feature>
<dbReference type="CTD" id="150962"/>
<dbReference type="GO" id="GO:0031119">
    <property type="term" value="P:tRNA pseudouridine synthesis"/>
    <property type="evidence" value="ECO:0007669"/>
    <property type="project" value="TreeGrafter"/>
</dbReference>
<dbReference type="Pfam" id="PF21237">
    <property type="entry name" value="Pus10_N_euk"/>
    <property type="match status" value="1"/>
</dbReference>
<evidence type="ECO:0000256" key="6">
    <source>
        <dbReference type="ARBA" id="ARBA00079393"/>
    </source>
</evidence>
<dbReference type="PANTHER" id="PTHR21568">
    <property type="entry name" value="TRNA PSEUDOURIDINE SYNTHASE PUS10"/>
    <property type="match status" value="1"/>
</dbReference>
<keyword evidence="4" id="KW-0413">Isomerase</keyword>
<dbReference type="Gene3D" id="3.30.70.3190">
    <property type="match status" value="1"/>
</dbReference>
<keyword evidence="3" id="KW-0819">tRNA processing</keyword>
<dbReference type="InterPro" id="IPR020103">
    <property type="entry name" value="PsdUridine_synth_cat_dom_sf"/>
</dbReference>
<dbReference type="InterPro" id="IPR048742">
    <property type="entry name" value="Pus10_N_euk"/>
</dbReference>
<dbReference type="InterPro" id="IPR039894">
    <property type="entry name" value="Pus10-like"/>
</dbReference>
<feature type="non-terminal residue" evidence="11">
    <location>
        <position position="1"/>
    </location>
</feature>
<feature type="domain" description="Pus10-like C-terminal" evidence="9">
    <location>
        <begin position="226"/>
        <end position="475"/>
    </location>
</feature>
<dbReference type="EC" id="5.4.99.25" evidence="2"/>
<evidence type="ECO:0000259" key="8">
    <source>
        <dbReference type="Pfam" id="PF21237"/>
    </source>
</evidence>
<evidence type="ECO:0000313" key="11">
    <source>
        <dbReference type="RefSeq" id="XP_011505776.1"/>
    </source>
</evidence>
<dbReference type="GeneID" id="105368461"/>
<dbReference type="PANTHER" id="PTHR21568:SF0">
    <property type="entry name" value="TRNA PSEUDOURIDINE SYNTHASE PUS10"/>
    <property type="match status" value="1"/>
</dbReference>
<evidence type="ECO:0000256" key="1">
    <source>
        <dbReference type="ARBA" id="ARBA00009652"/>
    </source>
</evidence>
<dbReference type="RefSeq" id="XP_011505776.1">
    <property type="nucleotide sequence ID" value="XM_011507474.1"/>
</dbReference>
<evidence type="ECO:0000256" key="4">
    <source>
        <dbReference type="ARBA" id="ARBA00023235"/>
    </source>
</evidence>
<dbReference type="Proteomes" id="UP000695007">
    <property type="component" value="Unplaced"/>
</dbReference>
<accession>A0AAJ6YWQ4</accession>
<dbReference type="FunFam" id="3.30.70.2510:FF:000001">
    <property type="entry name" value="tRNA pseudouridine synthase Pus10"/>
    <property type="match status" value="1"/>
</dbReference>